<evidence type="ECO:0000313" key="14">
    <source>
        <dbReference type="Proteomes" id="UP000664417"/>
    </source>
</evidence>
<keyword evidence="10" id="KW-0812">Transmembrane</keyword>
<keyword evidence="14" id="KW-1185">Reference proteome</keyword>
<evidence type="ECO:0000256" key="2">
    <source>
        <dbReference type="ARBA" id="ARBA00004651"/>
    </source>
</evidence>
<proteinExistence type="predicted"/>
<feature type="transmembrane region" description="Helical" evidence="10">
    <location>
        <begin position="142"/>
        <end position="163"/>
    </location>
</feature>
<feature type="domain" description="HAMP" evidence="12">
    <location>
        <begin position="164"/>
        <end position="216"/>
    </location>
</feature>
<evidence type="ECO:0000256" key="1">
    <source>
        <dbReference type="ARBA" id="ARBA00000085"/>
    </source>
</evidence>
<evidence type="ECO:0000256" key="5">
    <source>
        <dbReference type="ARBA" id="ARBA00022553"/>
    </source>
</evidence>
<evidence type="ECO:0000256" key="4">
    <source>
        <dbReference type="ARBA" id="ARBA00022475"/>
    </source>
</evidence>
<keyword evidence="7" id="KW-0547">Nucleotide-binding</keyword>
<dbReference type="PROSITE" id="PS50109">
    <property type="entry name" value="HIS_KIN"/>
    <property type="match status" value="1"/>
</dbReference>
<evidence type="ECO:0000256" key="3">
    <source>
        <dbReference type="ARBA" id="ARBA00012438"/>
    </source>
</evidence>
<evidence type="ECO:0000313" key="13">
    <source>
        <dbReference type="EMBL" id="MBO1321507.1"/>
    </source>
</evidence>
<dbReference type="PANTHER" id="PTHR44936:SF10">
    <property type="entry name" value="SENSOR PROTEIN RSTB"/>
    <property type="match status" value="1"/>
</dbReference>
<gene>
    <name evidence="13" type="ORF">J3U88_23695</name>
</gene>
<dbReference type="CDD" id="cd00082">
    <property type="entry name" value="HisKA"/>
    <property type="match status" value="1"/>
</dbReference>
<evidence type="ECO:0000256" key="10">
    <source>
        <dbReference type="SAM" id="Phobius"/>
    </source>
</evidence>
<evidence type="ECO:0000259" key="11">
    <source>
        <dbReference type="PROSITE" id="PS50109"/>
    </source>
</evidence>
<keyword evidence="10" id="KW-0472">Membrane</keyword>
<keyword evidence="6" id="KW-0808">Transferase</keyword>
<comment type="caution">
    <text evidence="13">The sequence shown here is derived from an EMBL/GenBank/DDBJ whole genome shotgun (WGS) entry which is preliminary data.</text>
</comment>
<keyword evidence="8" id="KW-0418">Kinase</keyword>
<dbReference type="InterPro" id="IPR003594">
    <property type="entry name" value="HATPase_dom"/>
</dbReference>
<dbReference type="InterPro" id="IPR005467">
    <property type="entry name" value="His_kinase_dom"/>
</dbReference>
<reference evidence="13" key="1">
    <citation type="submission" date="2021-03" db="EMBL/GenBank/DDBJ databases">
        <authorList>
            <person name="Wang G."/>
        </authorList>
    </citation>
    <scope>NUCLEOTIDE SEQUENCE</scope>
    <source>
        <strain evidence="13">KCTC 12899</strain>
    </source>
</reference>
<dbReference type="Gene3D" id="3.30.565.10">
    <property type="entry name" value="Histidine kinase-like ATPase, C-terminal domain"/>
    <property type="match status" value="1"/>
</dbReference>
<keyword evidence="4" id="KW-1003">Cell membrane</keyword>
<sequence length="442" mass="49785">MSALFRRIYSAIALILIFLALIFALLIRYEVGKQVRERTESLVLPIVENAKQTLAEMGPDPVDRWLAVEELGIPDQFPTQLALRSELDLSSSETRRLEAGNLLAQQRDGEQWIYALLNQDEILVIGPMVRPELPRPPAILPFPPPVTLILILLIMGVTIFFIIRPLEKRIHQLADSAEQFGRGAWDTRTAESHQDALGDLAKTFNQMAHRIETLILGQKNLLSAVSHELRTPISRLLFAVDEGLSTADPAHKDRMLDRIENNLNEMNELIGELLTWSKLEHEDLAGQHQTLSISALFGEMAQMVHELQPKTRLTQNHENLSVRAAPRYLKRALSNLVTNAVRYGDGRIWLSAYEADQHWHISVEDNGPGIPIAERERIFDPFTRLDSSRNVALGGTGLGLSIVRRIMIRHHGMVLLEESEHGGARFVLVFPKDPPQETADTV</sequence>
<accession>A0A8J7QBP9</accession>
<dbReference type="RefSeq" id="WP_207861481.1">
    <property type="nucleotide sequence ID" value="NZ_JAFREP010000025.1"/>
</dbReference>
<dbReference type="InterPro" id="IPR003660">
    <property type="entry name" value="HAMP_dom"/>
</dbReference>
<dbReference type="SUPFAM" id="SSF47384">
    <property type="entry name" value="Homodimeric domain of signal transducing histidine kinase"/>
    <property type="match status" value="1"/>
</dbReference>
<feature type="transmembrane region" description="Helical" evidence="10">
    <location>
        <begin position="7"/>
        <end position="27"/>
    </location>
</feature>
<comment type="catalytic activity">
    <reaction evidence="1">
        <text>ATP + protein L-histidine = ADP + protein N-phospho-L-histidine.</text>
        <dbReference type="EC" id="2.7.13.3"/>
    </reaction>
</comment>
<dbReference type="SUPFAM" id="SSF55874">
    <property type="entry name" value="ATPase domain of HSP90 chaperone/DNA topoisomerase II/histidine kinase"/>
    <property type="match status" value="1"/>
</dbReference>
<evidence type="ECO:0000256" key="7">
    <source>
        <dbReference type="ARBA" id="ARBA00022741"/>
    </source>
</evidence>
<dbReference type="PANTHER" id="PTHR44936">
    <property type="entry name" value="SENSOR PROTEIN CREC"/>
    <property type="match status" value="1"/>
</dbReference>
<dbReference type="Pfam" id="PF00672">
    <property type="entry name" value="HAMP"/>
    <property type="match status" value="1"/>
</dbReference>
<dbReference type="InterPro" id="IPR036097">
    <property type="entry name" value="HisK_dim/P_sf"/>
</dbReference>
<evidence type="ECO:0000256" key="6">
    <source>
        <dbReference type="ARBA" id="ARBA00022679"/>
    </source>
</evidence>
<dbReference type="InterPro" id="IPR050980">
    <property type="entry name" value="2C_sensor_his_kinase"/>
</dbReference>
<keyword evidence="9" id="KW-0067">ATP-binding</keyword>
<dbReference type="GO" id="GO:0005886">
    <property type="term" value="C:plasma membrane"/>
    <property type="evidence" value="ECO:0007669"/>
    <property type="project" value="UniProtKB-SubCell"/>
</dbReference>
<dbReference type="SMART" id="SM00304">
    <property type="entry name" value="HAMP"/>
    <property type="match status" value="1"/>
</dbReference>
<dbReference type="InterPro" id="IPR004358">
    <property type="entry name" value="Sig_transdc_His_kin-like_C"/>
</dbReference>
<dbReference type="SMART" id="SM00388">
    <property type="entry name" value="HisKA"/>
    <property type="match status" value="1"/>
</dbReference>
<dbReference type="CDD" id="cd00075">
    <property type="entry name" value="HATPase"/>
    <property type="match status" value="1"/>
</dbReference>
<feature type="domain" description="Histidine kinase" evidence="11">
    <location>
        <begin position="224"/>
        <end position="434"/>
    </location>
</feature>
<dbReference type="Pfam" id="PF00512">
    <property type="entry name" value="HisKA"/>
    <property type="match status" value="1"/>
</dbReference>
<dbReference type="EC" id="2.7.13.3" evidence="3"/>
<name>A0A8J7QBP9_9BACT</name>
<dbReference type="Gene3D" id="1.10.287.130">
    <property type="match status" value="1"/>
</dbReference>
<comment type="subcellular location">
    <subcellularLocation>
        <location evidence="2">Cell membrane</location>
        <topology evidence="2">Multi-pass membrane protein</topology>
    </subcellularLocation>
</comment>
<evidence type="ECO:0000256" key="9">
    <source>
        <dbReference type="ARBA" id="ARBA00022840"/>
    </source>
</evidence>
<evidence type="ECO:0000259" key="12">
    <source>
        <dbReference type="PROSITE" id="PS50885"/>
    </source>
</evidence>
<dbReference type="PRINTS" id="PR00344">
    <property type="entry name" value="BCTRLSENSOR"/>
</dbReference>
<dbReference type="Proteomes" id="UP000664417">
    <property type="component" value="Unassembled WGS sequence"/>
</dbReference>
<dbReference type="PROSITE" id="PS50885">
    <property type="entry name" value="HAMP"/>
    <property type="match status" value="1"/>
</dbReference>
<dbReference type="InterPro" id="IPR003661">
    <property type="entry name" value="HisK_dim/P_dom"/>
</dbReference>
<dbReference type="SUPFAM" id="SSF158472">
    <property type="entry name" value="HAMP domain-like"/>
    <property type="match status" value="1"/>
</dbReference>
<dbReference type="Gene3D" id="6.10.340.10">
    <property type="match status" value="1"/>
</dbReference>
<keyword evidence="5" id="KW-0597">Phosphoprotein</keyword>
<dbReference type="CDD" id="cd06225">
    <property type="entry name" value="HAMP"/>
    <property type="match status" value="1"/>
</dbReference>
<dbReference type="SMART" id="SM00387">
    <property type="entry name" value="HATPase_c"/>
    <property type="match status" value="1"/>
</dbReference>
<keyword evidence="10" id="KW-1133">Transmembrane helix</keyword>
<dbReference type="InterPro" id="IPR036890">
    <property type="entry name" value="HATPase_C_sf"/>
</dbReference>
<dbReference type="AlphaFoldDB" id="A0A8J7QBP9"/>
<protein>
    <recommendedName>
        <fullName evidence="3">histidine kinase</fullName>
        <ecNumber evidence="3">2.7.13.3</ecNumber>
    </recommendedName>
</protein>
<dbReference type="GO" id="GO:0000155">
    <property type="term" value="F:phosphorelay sensor kinase activity"/>
    <property type="evidence" value="ECO:0007669"/>
    <property type="project" value="InterPro"/>
</dbReference>
<evidence type="ECO:0000256" key="8">
    <source>
        <dbReference type="ARBA" id="ARBA00022777"/>
    </source>
</evidence>
<dbReference type="GO" id="GO:0005524">
    <property type="term" value="F:ATP binding"/>
    <property type="evidence" value="ECO:0007669"/>
    <property type="project" value="UniProtKB-KW"/>
</dbReference>
<dbReference type="Pfam" id="PF02518">
    <property type="entry name" value="HATPase_c"/>
    <property type="match status" value="1"/>
</dbReference>
<organism evidence="13 14">
    <name type="scientific">Acanthopleuribacter pedis</name>
    <dbReference type="NCBI Taxonomy" id="442870"/>
    <lineage>
        <taxon>Bacteria</taxon>
        <taxon>Pseudomonadati</taxon>
        <taxon>Acidobacteriota</taxon>
        <taxon>Holophagae</taxon>
        <taxon>Acanthopleuribacterales</taxon>
        <taxon>Acanthopleuribacteraceae</taxon>
        <taxon>Acanthopleuribacter</taxon>
    </lineage>
</organism>
<dbReference type="EMBL" id="JAFREP010000025">
    <property type="protein sequence ID" value="MBO1321507.1"/>
    <property type="molecule type" value="Genomic_DNA"/>
</dbReference>